<proteinExistence type="predicted"/>
<keyword evidence="2" id="KW-1185">Reference proteome</keyword>
<dbReference type="AlphaFoldDB" id="A0A5C6F8M0"/>
<protein>
    <submittedName>
        <fullName evidence="1">Uncharacterized protein</fullName>
    </submittedName>
</protein>
<evidence type="ECO:0000313" key="1">
    <source>
        <dbReference type="EMBL" id="TWU55871.1"/>
    </source>
</evidence>
<gene>
    <name evidence="1" type="ORF">Poly59_21740</name>
</gene>
<organism evidence="1 2">
    <name type="scientific">Rubripirellula reticaptiva</name>
    <dbReference type="NCBI Taxonomy" id="2528013"/>
    <lineage>
        <taxon>Bacteria</taxon>
        <taxon>Pseudomonadati</taxon>
        <taxon>Planctomycetota</taxon>
        <taxon>Planctomycetia</taxon>
        <taxon>Pirellulales</taxon>
        <taxon>Pirellulaceae</taxon>
        <taxon>Rubripirellula</taxon>
    </lineage>
</organism>
<reference evidence="1 2" key="1">
    <citation type="submission" date="2019-02" db="EMBL/GenBank/DDBJ databases">
        <title>Deep-cultivation of Planctomycetes and their phenomic and genomic characterization uncovers novel biology.</title>
        <authorList>
            <person name="Wiegand S."/>
            <person name="Jogler M."/>
            <person name="Boedeker C."/>
            <person name="Pinto D."/>
            <person name="Vollmers J."/>
            <person name="Rivas-Marin E."/>
            <person name="Kohn T."/>
            <person name="Peeters S.H."/>
            <person name="Heuer A."/>
            <person name="Rast P."/>
            <person name="Oberbeckmann S."/>
            <person name="Bunk B."/>
            <person name="Jeske O."/>
            <person name="Meyerdierks A."/>
            <person name="Storesund J.E."/>
            <person name="Kallscheuer N."/>
            <person name="Luecker S."/>
            <person name="Lage O.M."/>
            <person name="Pohl T."/>
            <person name="Merkel B.J."/>
            <person name="Hornburger P."/>
            <person name="Mueller R.-W."/>
            <person name="Bruemmer F."/>
            <person name="Labrenz M."/>
            <person name="Spormann A.M."/>
            <person name="Op Den Camp H."/>
            <person name="Overmann J."/>
            <person name="Amann R."/>
            <person name="Jetten M.S.M."/>
            <person name="Mascher T."/>
            <person name="Medema M.H."/>
            <person name="Devos D.P."/>
            <person name="Kaster A.-K."/>
            <person name="Ovreas L."/>
            <person name="Rohde M."/>
            <person name="Galperin M.Y."/>
            <person name="Jogler C."/>
        </authorList>
    </citation>
    <scope>NUCLEOTIDE SEQUENCE [LARGE SCALE GENOMIC DNA]</scope>
    <source>
        <strain evidence="1 2">Poly59</strain>
    </source>
</reference>
<sequence length="161" mass="17905">MFGDYDPAGSHGAGSFGDGGSNMSVGWFTSSSLDKQFEFCGSVGQGHPDPDVCFAEGRFWLATQPEEDSISRGPWTESIQVRIGVDTDHDARIDTWTDWQEVKEGYDYITDFAKQVTRTPAELDLSALPAGYGYQFELRLTDTPENKSKPILDQVQLHFEP</sequence>
<evidence type="ECO:0000313" key="2">
    <source>
        <dbReference type="Proteomes" id="UP000317977"/>
    </source>
</evidence>
<dbReference type="Proteomes" id="UP000317977">
    <property type="component" value="Unassembled WGS sequence"/>
</dbReference>
<name>A0A5C6F8M0_9BACT</name>
<accession>A0A5C6F8M0</accession>
<comment type="caution">
    <text evidence="1">The sequence shown here is derived from an EMBL/GenBank/DDBJ whole genome shotgun (WGS) entry which is preliminary data.</text>
</comment>
<dbReference type="EMBL" id="SJPX01000002">
    <property type="protein sequence ID" value="TWU55871.1"/>
    <property type="molecule type" value="Genomic_DNA"/>
</dbReference>